<feature type="transmembrane region" description="Helical" evidence="8">
    <location>
        <begin position="84"/>
        <end position="103"/>
    </location>
</feature>
<dbReference type="InterPro" id="IPR020846">
    <property type="entry name" value="MFS_dom"/>
</dbReference>
<dbReference type="Gene3D" id="1.20.1250.20">
    <property type="entry name" value="MFS general substrate transporter like domains"/>
    <property type="match status" value="1"/>
</dbReference>
<protein>
    <submittedName>
        <fullName evidence="10">MFS transporter</fullName>
    </submittedName>
</protein>
<name>A0ABT1W9L1_9PROT</name>
<feature type="transmembrane region" description="Helical" evidence="8">
    <location>
        <begin position="21"/>
        <end position="44"/>
    </location>
</feature>
<comment type="similarity">
    <text evidence="2">Belongs to the major facilitator superfamily.</text>
</comment>
<dbReference type="PROSITE" id="PS50850">
    <property type="entry name" value="MFS"/>
    <property type="match status" value="1"/>
</dbReference>
<gene>
    <name evidence="10" type="ORF">NFI95_10030</name>
</gene>
<evidence type="ECO:0000256" key="8">
    <source>
        <dbReference type="SAM" id="Phobius"/>
    </source>
</evidence>
<evidence type="ECO:0000256" key="1">
    <source>
        <dbReference type="ARBA" id="ARBA00004651"/>
    </source>
</evidence>
<dbReference type="PANTHER" id="PTHR43271:SF1">
    <property type="entry name" value="INNER MEMBRANE TRANSPORT PROTEIN YNFM"/>
    <property type="match status" value="1"/>
</dbReference>
<dbReference type="Proteomes" id="UP001524587">
    <property type="component" value="Unassembled WGS sequence"/>
</dbReference>
<feature type="transmembrane region" description="Helical" evidence="8">
    <location>
        <begin position="170"/>
        <end position="192"/>
    </location>
</feature>
<keyword evidence="7 8" id="KW-0472">Membrane</keyword>
<feature type="transmembrane region" description="Helical" evidence="8">
    <location>
        <begin position="313"/>
        <end position="336"/>
    </location>
</feature>
<dbReference type="EMBL" id="JAMSKV010000008">
    <property type="protein sequence ID" value="MCQ8278791.1"/>
    <property type="molecule type" value="Genomic_DNA"/>
</dbReference>
<accession>A0ABT1W9L1</accession>
<comment type="subcellular location">
    <subcellularLocation>
        <location evidence="1">Cell membrane</location>
        <topology evidence="1">Multi-pass membrane protein</topology>
    </subcellularLocation>
</comment>
<keyword evidence="4" id="KW-1003">Cell membrane</keyword>
<feature type="transmembrane region" description="Helical" evidence="8">
    <location>
        <begin position="376"/>
        <end position="398"/>
    </location>
</feature>
<feature type="domain" description="Major facilitator superfamily (MFS) profile" evidence="9">
    <location>
        <begin position="14"/>
        <end position="400"/>
    </location>
</feature>
<dbReference type="InterPro" id="IPR011701">
    <property type="entry name" value="MFS"/>
</dbReference>
<dbReference type="SUPFAM" id="SSF103473">
    <property type="entry name" value="MFS general substrate transporter"/>
    <property type="match status" value="1"/>
</dbReference>
<dbReference type="PANTHER" id="PTHR43271">
    <property type="entry name" value="BLL2771 PROTEIN"/>
    <property type="match status" value="1"/>
</dbReference>
<keyword evidence="3" id="KW-0813">Transport</keyword>
<evidence type="ECO:0000313" key="11">
    <source>
        <dbReference type="Proteomes" id="UP001524587"/>
    </source>
</evidence>
<comment type="caution">
    <text evidence="10">The sequence shown here is derived from an EMBL/GenBank/DDBJ whole genome shotgun (WGS) entry which is preliminary data.</text>
</comment>
<feature type="transmembrane region" description="Helical" evidence="8">
    <location>
        <begin position="143"/>
        <end position="164"/>
    </location>
</feature>
<keyword evidence="11" id="KW-1185">Reference proteome</keyword>
<feature type="transmembrane region" description="Helical" evidence="8">
    <location>
        <begin position="56"/>
        <end position="77"/>
    </location>
</feature>
<proteinExistence type="inferred from homology"/>
<feature type="transmembrane region" description="Helical" evidence="8">
    <location>
        <begin position="109"/>
        <end position="131"/>
    </location>
</feature>
<evidence type="ECO:0000256" key="3">
    <source>
        <dbReference type="ARBA" id="ARBA00022448"/>
    </source>
</evidence>
<organism evidence="10 11">
    <name type="scientific">Endosaccharibacter trunci</name>
    <dbReference type="NCBI Taxonomy" id="2812733"/>
    <lineage>
        <taxon>Bacteria</taxon>
        <taxon>Pseudomonadati</taxon>
        <taxon>Pseudomonadota</taxon>
        <taxon>Alphaproteobacteria</taxon>
        <taxon>Acetobacterales</taxon>
        <taxon>Acetobacteraceae</taxon>
        <taxon>Endosaccharibacter</taxon>
    </lineage>
</organism>
<reference evidence="10 11" key="1">
    <citation type="submission" date="2022-06" db="EMBL/GenBank/DDBJ databases">
        <title>Endosaccharibacter gen. nov., sp. nov., endophytic bacteria isolated from sugarcane.</title>
        <authorList>
            <person name="Pitiwittayakul N."/>
            <person name="Yukphan P."/>
            <person name="Charoenyingcharoen P."/>
            <person name="Tanasupawat S."/>
        </authorList>
    </citation>
    <scope>NUCLEOTIDE SEQUENCE [LARGE SCALE GENOMIC DNA]</scope>
    <source>
        <strain evidence="10 11">KSS8</strain>
    </source>
</reference>
<feature type="transmembrane region" description="Helical" evidence="8">
    <location>
        <begin position="225"/>
        <end position="245"/>
    </location>
</feature>
<feature type="transmembrane region" description="Helical" evidence="8">
    <location>
        <begin position="290"/>
        <end position="307"/>
    </location>
</feature>
<sequence length="407" mass="42405">MTASREPIDRLSPLYPRLRASLFLAGFATFALLYCVQPLLTVFGDDFHVSAANASLALSLSTGFLAFSIVGTTPLAVRFGRKRVMCVSVISAAVCNLCVAMAPGWTVLLILRAIEGILLGGVPAVAMAHLADEIAPAELGPTMGLYIAGTAIGGFGGRVGIALVSEWGGWRTGMLVTGLVCLAAAVAFTLLLPPARTDHRVEAGRPRAAPGSSGWVWHLRDGGMLTLFFVGFLGMSCFVTSYNYLGFRLLRPPFSLGQAASGAVFAVYPVGIVASPIAGRLAGRFGPGPVLAAGPCFGLLGLGLALLPSLPAIMLGLALITAGFFVSHSVASAWVGQRATRDRGHASALYLLWYYVGSSIMGTVGGWFWSRGAWPGVTAFCAGLLLLALIAALALWRIPARGAAPER</sequence>
<evidence type="ECO:0000256" key="6">
    <source>
        <dbReference type="ARBA" id="ARBA00022989"/>
    </source>
</evidence>
<evidence type="ECO:0000256" key="2">
    <source>
        <dbReference type="ARBA" id="ARBA00008335"/>
    </source>
</evidence>
<feature type="transmembrane region" description="Helical" evidence="8">
    <location>
        <begin position="348"/>
        <end position="370"/>
    </location>
</feature>
<dbReference type="Pfam" id="PF07690">
    <property type="entry name" value="MFS_1"/>
    <property type="match status" value="1"/>
</dbReference>
<dbReference type="CDD" id="cd17324">
    <property type="entry name" value="MFS_NepI_like"/>
    <property type="match status" value="1"/>
</dbReference>
<evidence type="ECO:0000256" key="7">
    <source>
        <dbReference type="ARBA" id="ARBA00023136"/>
    </source>
</evidence>
<keyword evidence="5 8" id="KW-0812">Transmembrane</keyword>
<dbReference type="RefSeq" id="WP_422864275.1">
    <property type="nucleotide sequence ID" value="NZ_JAMSKV010000008.1"/>
</dbReference>
<evidence type="ECO:0000313" key="10">
    <source>
        <dbReference type="EMBL" id="MCQ8278791.1"/>
    </source>
</evidence>
<evidence type="ECO:0000256" key="4">
    <source>
        <dbReference type="ARBA" id="ARBA00022475"/>
    </source>
</evidence>
<evidence type="ECO:0000259" key="9">
    <source>
        <dbReference type="PROSITE" id="PS50850"/>
    </source>
</evidence>
<feature type="transmembrane region" description="Helical" evidence="8">
    <location>
        <begin position="257"/>
        <end position="278"/>
    </location>
</feature>
<keyword evidence="6 8" id="KW-1133">Transmembrane helix</keyword>
<evidence type="ECO:0000256" key="5">
    <source>
        <dbReference type="ARBA" id="ARBA00022692"/>
    </source>
</evidence>
<dbReference type="InterPro" id="IPR036259">
    <property type="entry name" value="MFS_trans_sf"/>
</dbReference>